<name>A0A9Q3FIX5_9BASI</name>
<dbReference type="InterPro" id="IPR036397">
    <property type="entry name" value="RNaseH_sf"/>
</dbReference>
<dbReference type="OrthoDB" id="2506384at2759"/>
<organism evidence="3 4">
    <name type="scientific">Austropuccinia psidii MF-1</name>
    <dbReference type="NCBI Taxonomy" id="1389203"/>
    <lineage>
        <taxon>Eukaryota</taxon>
        <taxon>Fungi</taxon>
        <taxon>Dikarya</taxon>
        <taxon>Basidiomycota</taxon>
        <taxon>Pucciniomycotina</taxon>
        <taxon>Pucciniomycetes</taxon>
        <taxon>Pucciniales</taxon>
        <taxon>Sphaerophragmiaceae</taxon>
        <taxon>Austropuccinia</taxon>
    </lineage>
</organism>
<dbReference type="Proteomes" id="UP000765509">
    <property type="component" value="Unassembled WGS sequence"/>
</dbReference>
<dbReference type="EMBL" id="AVOT02043268">
    <property type="protein sequence ID" value="MBW0538693.1"/>
    <property type="molecule type" value="Genomic_DNA"/>
</dbReference>
<keyword evidence="2" id="KW-0812">Transmembrane</keyword>
<evidence type="ECO:0000256" key="1">
    <source>
        <dbReference type="SAM" id="MobiDB-lite"/>
    </source>
</evidence>
<sequence>MPNVMLVGVIEAPLLRGFSAHPPNTTQPTEDELSDSGALKVKVNQLKRTNWVQWKCHMTNYLNKCGYGCLFHAPSEKEKVTTNLQHKNSAGLAILWTTVSEELQGILLENDDLFFTAWNALGDVCGKNSTVTICQAFNRLTSLVYEPGSSLDQHIDLFLKLYSRRENVSIEALYINNKNQENQGSSKKPNGNKQSTLSTAQGEGDNRKRQNHKKKRRENTGNNAESVSKHLEKLEMSKNVFQSILDLILLRTPISKGTKALVFSTTRYKPPSPPTKEEDIAFYLALSYIYCYLLLFASCVALLYICGTLLLSTLVTTRPSIDQKAEKEHCSSEIYAYYLPSESIYAIDYQNRETLYLDTGCGHSVVNSLVLLSNVIKVRKDIKTFGSPVEVNHQGTLNLFGYHIAPVLFAPKGPVNLISVSQLVNRGIKPHYKNNNFLIKQGNSIITTFTQDGNLYSNRNQSCVNLAEIREGRDWHTLMGHPNDKYLECFLTKLGITKRFTSSKDCEICLKSKIQRTSHKELLTQTSFPFFKIHSDTLEISPPTKRGYRYILVLIDDYTRFNCIYFMHSKDQS</sequence>
<evidence type="ECO:0000313" key="3">
    <source>
        <dbReference type="EMBL" id="MBW0538693.1"/>
    </source>
</evidence>
<keyword evidence="2" id="KW-1133">Transmembrane helix</keyword>
<proteinExistence type="predicted"/>
<dbReference type="GO" id="GO:0003676">
    <property type="term" value="F:nucleic acid binding"/>
    <property type="evidence" value="ECO:0007669"/>
    <property type="project" value="InterPro"/>
</dbReference>
<evidence type="ECO:0008006" key="5">
    <source>
        <dbReference type="Google" id="ProtNLM"/>
    </source>
</evidence>
<feature type="region of interest" description="Disordered" evidence="1">
    <location>
        <begin position="179"/>
        <end position="228"/>
    </location>
</feature>
<protein>
    <recommendedName>
        <fullName evidence="5">GAG-pre-integrase domain-containing protein</fullName>
    </recommendedName>
</protein>
<reference evidence="3" key="1">
    <citation type="submission" date="2021-03" db="EMBL/GenBank/DDBJ databases">
        <title>Draft genome sequence of rust myrtle Austropuccinia psidii MF-1, a brazilian biotype.</title>
        <authorList>
            <person name="Quecine M.C."/>
            <person name="Pachon D.M.R."/>
            <person name="Bonatelli M.L."/>
            <person name="Correr F.H."/>
            <person name="Franceschini L.M."/>
            <person name="Leite T.F."/>
            <person name="Margarido G.R.A."/>
            <person name="Almeida C.A."/>
            <person name="Ferrarezi J.A."/>
            <person name="Labate C.A."/>
        </authorList>
    </citation>
    <scope>NUCLEOTIDE SEQUENCE</scope>
    <source>
        <strain evidence="3">MF-1</strain>
    </source>
</reference>
<dbReference type="Gene3D" id="3.30.420.10">
    <property type="entry name" value="Ribonuclease H-like superfamily/Ribonuclease H"/>
    <property type="match status" value="1"/>
</dbReference>
<evidence type="ECO:0000313" key="4">
    <source>
        <dbReference type="Proteomes" id="UP000765509"/>
    </source>
</evidence>
<keyword evidence="2" id="KW-0472">Membrane</keyword>
<keyword evidence="4" id="KW-1185">Reference proteome</keyword>
<feature type="transmembrane region" description="Helical" evidence="2">
    <location>
        <begin position="280"/>
        <end position="311"/>
    </location>
</feature>
<comment type="caution">
    <text evidence="3">The sequence shown here is derived from an EMBL/GenBank/DDBJ whole genome shotgun (WGS) entry which is preliminary data.</text>
</comment>
<evidence type="ECO:0000256" key="2">
    <source>
        <dbReference type="SAM" id="Phobius"/>
    </source>
</evidence>
<gene>
    <name evidence="3" type="ORF">O181_078408</name>
</gene>
<feature type="compositionally biased region" description="Polar residues" evidence="1">
    <location>
        <begin position="179"/>
        <end position="201"/>
    </location>
</feature>
<dbReference type="SUPFAM" id="SSF53098">
    <property type="entry name" value="Ribonuclease H-like"/>
    <property type="match status" value="1"/>
</dbReference>
<accession>A0A9Q3FIX5</accession>
<dbReference type="AlphaFoldDB" id="A0A9Q3FIX5"/>
<dbReference type="InterPro" id="IPR012337">
    <property type="entry name" value="RNaseH-like_sf"/>
</dbReference>